<feature type="non-terminal residue" evidence="6">
    <location>
        <position position="1"/>
    </location>
</feature>
<dbReference type="InterPro" id="IPR023174">
    <property type="entry name" value="PDEase_CS"/>
</dbReference>
<protein>
    <recommendedName>
        <fullName evidence="3">Phosphodiesterase</fullName>
        <ecNumber evidence="3">3.1.4.-</ecNumber>
    </recommendedName>
</protein>
<dbReference type="InterPro" id="IPR036971">
    <property type="entry name" value="PDEase_catalytic_dom_sf"/>
</dbReference>
<dbReference type="InterPro" id="IPR002073">
    <property type="entry name" value="PDEase_catalytic_dom"/>
</dbReference>
<dbReference type="SUPFAM" id="SSF109604">
    <property type="entry name" value="HD-domain/PDEase-like"/>
    <property type="match status" value="1"/>
</dbReference>
<comment type="caution">
    <text evidence="6">The sequence shown here is derived from an EMBL/GenBank/DDBJ whole genome shotgun (WGS) entry which is preliminary data.</text>
</comment>
<feature type="compositionally biased region" description="Polar residues" evidence="4">
    <location>
        <begin position="172"/>
        <end position="189"/>
    </location>
</feature>
<proteinExistence type="inferred from homology"/>
<dbReference type="CDD" id="cd00077">
    <property type="entry name" value="HDc"/>
    <property type="match status" value="1"/>
</dbReference>
<comment type="similarity">
    <text evidence="3">Belongs to the cyclic nucleotide phosphodiesterase family.</text>
</comment>
<evidence type="ECO:0000313" key="6">
    <source>
        <dbReference type="EMBL" id="CAK0850005.1"/>
    </source>
</evidence>
<evidence type="ECO:0000256" key="3">
    <source>
        <dbReference type="RuleBase" id="RU363067"/>
    </source>
</evidence>
<keyword evidence="2 3" id="KW-0378">Hydrolase</keyword>
<keyword evidence="1 3" id="KW-0479">Metal-binding</keyword>
<dbReference type="PRINTS" id="PR00387">
    <property type="entry name" value="PDIESTERASE1"/>
</dbReference>
<organism evidence="6 7">
    <name type="scientific">Prorocentrum cordatum</name>
    <dbReference type="NCBI Taxonomy" id="2364126"/>
    <lineage>
        <taxon>Eukaryota</taxon>
        <taxon>Sar</taxon>
        <taxon>Alveolata</taxon>
        <taxon>Dinophyceae</taxon>
        <taxon>Prorocentrales</taxon>
        <taxon>Prorocentraceae</taxon>
        <taxon>Prorocentrum</taxon>
    </lineage>
</organism>
<comment type="cofactor">
    <cofactor evidence="3">
        <name>a divalent metal cation</name>
        <dbReference type="ChEBI" id="CHEBI:60240"/>
    </cofactor>
    <text evidence="3">Binds 2 divalent metal cations per subunit. Site 1 may preferentially bind zinc ions, while site 2 has a preference for magnesium and/or manganese ions.</text>
</comment>
<reference evidence="6" key="1">
    <citation type="submission" date="2023-10" db="EMBL/GenBank/DDBJ databases">
        <authorList>
            <person name="Chen Y."/>
            <person name="Shah S."/>
            <person name="Dougan E. K."/>
            <person name="Thang M."/>
            <person name="Chan C."/>
        </authorList>
    </citation>
    <scope>NUCLEOTIDE SEQUENCE [LARGE SCALE GENOMIC DNA]</scope>
</reference>
<dbReference type="PROSITE" id="PS00126">
    <property type="entry name" value="PDEASE_I_1"/>
    <property type="match status" value="1"/>
</dbReference>
<name>A0ABN9TUU4_9DINO</name>
<evidence type="ECO:0000313" key="7">
    <source>
        <dbReference type="Proteomes" id="UP001189429"/>
    </source>
</evidence>
<accession>A0ABN9TUU4</accession>
<feature type="compositionally biased region" description="Basic residues" evidence="4">
    <location>
        <begin position="627"/>
        <end position="642"/>
    </location>
</feature>
<dbReference type="SMART" id="SM00471">
    <property type="entry name" value="HDc"/>
    <property type="match status" value="1"/>
</dbReference>
<evidence type="ECO:0000256" key="4">
    <source>
        <dbReference type="SAM" id="MobiDB-lite"/>
    </source>
</evidence>
<dbReference type="InterPro" id="IPR003607">
    <property type="entry name" value="HD/PDEase_dom"/>
</dbReference>
<feature type="domain" description="PDEase" evidence="5">
    <location>
        <begin position="212"/>
        <end position="570"/>
    </location>
</feature>
<dbReference type="PANTHER" id="PTHR11347">
    <property type="entry name" value="CYCLIC NUCLEOTIDE PHOSPHODIESTERASE"/>
    <property type="match status" value="1"/>
</dbReference>
<dbReference type="Proteomes" id="UP001189429">
    <property type="component" value="Unassembled WGS sequence"/>
</dbReference>
<dbReference type="Pfam" id="PF00233">
    <property type="entry name" value="PDEase_I"/>
    <property type="match status" value="1"/>
</dbReference>
<sequence length="642" mass="71868">EDIRWSKGYPLRTQYITHDVTLVVTDPGFEDLDIIGLPDGHDFVSKEGQLGANGRGRLHVWTWEPVQESSHNLFEGTPYEGLAKYLADIRNIVQQVEGQENVRALGINAPLDQVLDKVQKCLDTVVNIDQAQEVDVRAMLQKAGRNRANTNAGEDSAETGMAPESSELADFISSNYTRRTHQSGTQNSRGSRRSSIAGLGGLFKLDFEEQEEEDEAASGAAGAVSREPAWMVMIKKEKNSWGLNFFGVSEASSRLPLQSYGRVHFVPTCTRDLLCAADQATEFLDAAAKAYYDNPYHNAMHAAQVMHTTMWLTEATGLSVYQSALERAALMIAAICHDVRHFGRNNAFCVSAKHQLSLVYNDKAPLENMSSHVCFQMLYGDNDRRNVLKTLSDQEQALARSLIIELILATDMMEHFDLISKFRVRRIQDNLKLEEEADRRFVTKMCLKAGDVSHAALPWDLHTRWSALVTQEFMEQGDEERQLGLPVSPLCNRDNLQELGKSQRGFLEFVCMPLFEELAAFQKDWELANQLDDPLTQEGRGSVMSSVPSSPRSQGAADNLRRSERNSTGDRTSRGGSRDPPQHRTGERREERTRGPVAAGPLAVHEDSQSRRGPGHPVRVHSETQGRTRRSGCRRSSRRRST</sequence>
<dbReference type="EC" id="3.1.4.-" evidence="3"/>
<feature type="compositionally biased region" description="Basic and acidic residues" evidence="4">
    <location>
        <begin position="559"/>
        <end position="594"/>
    </location>
</feature>
<keyword evidence="7" id="KW-1185">Reference proteome</keyword>
<gene>
    <name evidence="6" type="ORF">PCOR1329_LOCUS42555</name>
</gene>
<evidence type="ECO:0000259" key="5">
    <source>
        <dbReference type="PROSITE" id="PS51845"/>
    </source>
</evidence>
<feature type="region of interest" description="Disordered" evidence="4">
    <location>
        <begin position="145"/>
        <end position="195"/>
    </location>
</feature>
<dbReference type="PROSITE" id="PS51845">
    <property type="entry name" value="PDEASE_I_2"/>
    <property type="match status" value="1"/>
</dbReference>
<feature type="region of interest" description="Disordered" evidence="4">
    <location>
        <begin position="536"/>
        <end position="642"/>
    </location>
</feature>
<evidence type="ECO:0000256" key="2">
    <source>
        <dbReference type="ARBA" id="ARBA00022801"/>
    </source>
</evidence>
<dbReference type="InterPro" id="IPR023088">
    <property type="entry name" value="PDEase"/>
</dbReference>
<evidence type="ECO:0000256" key="1">
    <source>
        <dbReference type="ARBA" id="ARBA00022723"/>
    </source>
</evidence>
<feature type="compositionally biased region" description="Low complexity" evidence="4">
    <location>
        <begin position="539"/>
        <end position="553"/>
    </location>
</feature>
<dbReference type="Gene3D" id="1.10.1300.10">
    <property type="entry name" value="3'5'-cyclic nucleotide phosphodiesterase, catalytic domain"/>
    <property type="match status" value="1"/>
</dbReference>
<dbReference type="EMBL" id="CAUYUJ010015113">
    <property type="protein sequence ID" value="CAK0850005.1"/>
    <property type="molecule type" value="Genomic_DNA"/>
</dbReference>